<accession>A0A4V5NWL1</accession>
<evidence type="ECO:0000313" key="3">
    <source>
        <dbReference type="EMBL" id="TKB44267.1"/>
    </source>
</evidence>
<name>A0A4V5NWL1_9GAMM</name>
<feature type="domain" description="DUF4124" evidence="2">
    <location>
        <begin position="25"/>
        <end position="66"/>
    </location>
</feature>
<proteinExistence type="predicted"/>
<dbReference type="EMBL" id="SWDB01000030">
    <property type="protein sequence ID" value="TKB44267.1"/>
    <property type="molecule type" value="Genomic_DNA"/>
</dbReference>
<dbReference type="AlphaFoldDB" id="A0A4V5NWL1"/>
<protein>
    <submittedName>
        <fullName evidence="3">DUF4124 domain-containing protein</fullName>
    </submittedName>
</protein>
<feature type="chain" id="PRO_5020951691" evidence="1">
    <location>
        <begin position="24"/>
        <end position="146"/>
    </location>
</feature>
<dbReference type="RefSeq" id="WP_136736537.1">
    <property type="nucleotide sequence ID" value="NZ_SWDB01000030.1"/>
</dbReference>
<dbReference type="Pfam" id="PF13511">
    <property type="entry name" value="DUF4124"/>
    <property type="match status" value="1"/>
</dbReference>
<keyword evidence="1" id="KW-0732">Signal</keyword>
<dbReference type="InterPro" id="IPR025392">
    <property type="entry name" value="DUF4124"/>
</dbReference>
<feature type="signal peptide" evidence="1">
    <location>
        <begin position="1"/>
        <end position="23"/>
    </location>
</feature>
<dbReference type="Proteomes" id="UP000307999">
    <property type="component" value="Unassembled WGS sequence"/>
</dbReference>
<comment type="caution">
    <text evidence="3">The sequence shown here is derived from an EMBL/GenBank/DDBJ whole genome shotgun (WGS) entry which is preliminary data.</text>
</comment>
<evidence type="ECO:0000256" key="1">
    <source>
        <dbReference type="SAM" id="SignalP"/>
    </source>
</evidence>
<organism evidence="3 4">
    <name type="scientific">Thalassotalea mangrovi</name>
    <dbReference type="NCBI Taxonomy" id="2572245"/>
    <lineage>
        <taxon>Bacteria</taxon>
        <taxon>Pseudomonadati</taxon>
        <taxon>Pseudomonadota</taxon>
        <taxon>Gammaproteobacteria</taxon>
        <taxon>Alteromonadales</taxon>
        <taxon>Colwelliaceae</taxon>
        <taxon>Thalassotalea</taxon>
    </lineage>
</organism>
<gene>
    <name evidence="3" type="ORF">E8M12_12715</name>
</gene>
<sequence length="146" mass="16488">MDRLKTITSALLLMNIIGFQAAAKDVTVYRWVDKNGQIHFSQHEPIDKEYAEVTIETPYNKPKPSLPDRKIKEGDSPEVVSAKLAMQAEEKCENAKSNLRTLNDFPKVKVTGEDGKTRVLTPLEKLQQLRLAENEVAVYCDKSLTN</sequence>
<evidence type="ECO:0000259" key="2">
    <source>
        <dbReference type="Pfam" id="PF13511"/>
    </source>
</evidence>
<dbReference type="OrthoDB" id="7068596at2"/>
<reference evidence="3 4" key="1">
    <citation type="submission" date="2019-04" db="EMBL/GenBank/DDBJ databases">
        <title>Thalassotalea guangxiensis sp. nov., isolated from sediment of the coastal wetland.</title>
        <authorList>
            <person name="Zheng S."/>
            <person name="Zhang D."/>
        </authorList>
    </citation>
    <scope>NUCLEOTIDE SEQUENCE [LARGE SCALE GENOMIC DNA]</scope>
    <source>
        <strain evidence="3 4">ZS-4</strain>
    </source>
</reference>
<keyword evidence="4" id="KW-1185">Reference proteome</keyword>
<evidence type="ECO:0000313" key="4">
    <source>
        <dbReference type="Proteomes" id="UP000307999"/>
    </source>
</evidence>